<feature type="compositionally biased region" description="Basic and acidic residues" evidence="3">
    <location>
        <begin position="240"/>
        <end position="254"/>
    </location>
</feature>
<feature type="compositionally biased region" description="Polar residues" evidence="3">
    <location>
        <begin position="316"/>
        <end position="329"/>
    </location>
</feature>
<dbReference type="InterPro" id="IPR003591">
    <property type="entry name" value="Leu-rich_rpt_typical-subtyp"/>
</dbReference>
<evidence type="ECO:0000313" key="4">
    <source>
        <dbReference type="EMBL" id="TPP59046.1"/>
    </source>
</evidence>
<keyword evidence="5" id="KW-1185">Reference proteome</keyword>
<dbReference type="Proteomes" id="UP000316759">
    <property type="component" value="Unassembled WGS sequence"/>
</dbReference>
<keyword evidence="2" id="KW-0677">Repeat</keyword>
<dbReference type="Gene3D" id="3.80.10.10">
    <property type="entry name" value="Ribonuclease Inhibitor"/>
    <property type="match status" value="1"/>
</dbReference>
<accession>A0A504YEW8</accession>
<organism evidence="4 5">
    <name type="scientific">Fasciola gigantica</name>
    <name type="common">Giant liver fluke</name>
    <dbReference type="NCBI Taxonomy" id="46835"/>
    <lineage>
        <taxon>Eukaryota</taxon>
        <taxon>Metazoa</taxon>
        <taxon>Spiralia</taxon>
        <taxon>Lophotrochozoa</taxon>
        <taxon>Platyhelminthes</taxon>
        <taxon>Trematoda</taxon>
        <taxon>Digenea</taxon>
        <taxon>Plagiorchiida</taxon>
        <taxon>Echinostomata</taxon>
        <taxon>Echinostomatoidea</taxon>
        <taxon>Fasciolidae</taxon>
        <taxon>Fasciola</taxon>
    </lineage>
</organism>
<feature type="region of interest" description="Disordered" evidence="3">
    <location>
        <begin position="238"/>
        <end position="267"/>
    </location>
</feature>
<dbReference type="EMBL" id="SUNJ01011220">
    <property type="protein sequence ID" value="TPP59046.1"/>
    <property type="molecule type" value="Genomic_DNA"/>
</dbReference>
<dbReference type="OrthoDB" id="2021138at2759"/>
<dbReference type="PROSITE" id="PS51450">
    <property type="entry name" value="LRR"/>
    <property type="match status" value="2"/>
</dbReference>
<feature type="region of interest" description="Disordered" evidence="3">
    <location>
        <begin position="308"/>
        <end position="329"/>
    </location>
</feature>
<dbReference type="STRING" id="46835.A0A504YEW8"/>
<evidence type="ECO:0000256" key="1">
    <source>
        <dbReference type="ARBA" id="ARBA00022614"/>
    </source>
</evidence>
<dbReference type="PANTHER" id="PTHR48051:SF1">
    <property type="entry name" value="RAS SUPPRESSOR PROTEIN 1"/>
    <property type="match status" value="1"/>
</dbReference>
<reference evidence="4 5" key="1">
    <citation type="submission" date="2019-04" db="EMBL/GenBank/DDBJ databases">
        <title>Annotation for the trematode Fasciola gigantica.</title>
        <authorList>
            <person name="Choi Y.-J."/>
        </authorList>
    </citation>
    <scope>NUCLEOTIDE SEQUENCE [LARGE SCALE GENOMIC DNA]</scope>
    <source>
        <strain evidence="4">Uganda_cow_1</strain>
    </source>
</reference>
<dbReference type="AlphaFoldDB" id="A0A504YEW8"/>
<evidence type="ECO:0000256" key="2">
    <source>
        <dbReference type="ARBA" id="ARBA00022737"/>
    </source>
</evidence>
<evidence type="ECO:0000256" key="3">
    <source>
        <dbReference type="SAM" id="MobiDB-lite"/>
    </source>
</evidence>
<evidence type="ECO:0008006" key="6">
    <source>
        <dbReference type="Google" id="ProtNLM"/>
    </source>
</evidence>
<feature type="compositionally biased region" description="Acidic residues" evidence="3">
    <location>
        <begin position="1"/>
        <end position="14"/>
    </location>
</feature>
<dbReference type="PANTHER" id="PTHR48051">
    <property type="match status" value="1"/>
</dbReference>
<proteinExistence type="predicted"/>
<name>A0A504YEW8_FASGI</name>
<comment type="caution">
    <text evidence="4">The sequence shown here is derived from an EMBL/GenBank/DDBJ whole genome shotgun (WGS) entry which is preliminary data.</text>
</comment>
<protein>
    <recommendedName>
        <fullName evidence="6">Leucine-rich repeat-containing protein 27</fullName>
    </recommendedName>
</protein>
<dbReference type="Pfam" id="PF13855">
    <property type="entry name" value="LRR_8"/>
    <property type="match status" value="1"/>
</dbReference>
<feature type="region of interest" description="Disordered" evidence="3">
    <location>
        <begin position="1"/>
        <end position="24"/>
    </location>
</feature>
<dbReference type="InterPro" id="IPR001611">
    <property type="entry name" value="Leu-rich_rpt"/>
</dbReference>
<dbReference type="GO" id="GO:0005737">
    <property type="term" value="C:cytoplasm"/>
    <property type="evidence" value="ECO:0007669"/>
    <property type="project" value="TreeGrafter"/>
</dbReference>
<gene>
    <name evidence="4" type="ORF">FGIG_04332</name>
</gene>
<keyword evidence="1" id="KW-0433">Leucine-rich repeat</keyword>
<dbReference type="SUPFAM" id="SSF52058">
    <property type="entry name" value="L domain-like"/>
    <property type="match status" value="1"/>
</dbReference>
<dbReference type="InterPro" id="IPR050216">
    <property type="entry name" value="LRR_domain-containing"/>
</dbReference>
<dbReference type="SMART" id="SM00369">
    <property type="entry name" value="LRR_TYP"/>
    <property type="match status" value="3"/>
</dbReference>
<evidence type="ECO:0000313" key="5">
    <source>
        <dbReference type="Proteomes" id="UP000316759"/>
    </source>
</evidence>
<sequence length="457" mass="52721">MEESQCESEQEPSLDLESPKYSEANQRIKKAESEKLEKLNLSELKLTEVPQELLDLTHLKRLHLCRNRLLEIPEELCLRLCHLRWLDLRSNLITRLPATVKHMRDLRILLLDDNSIRILPFELGLLRKLKGIYVRNNPLEFPKKQVMERGVQGILKYLFQCYLSREECASPRGSRLYQKIMEDDKATPLEGNNSAEVVAPNYSTTKDSSRNGSEVAEDSVKSLCENFEEKLSIPGTDKCIGSEKTSKSTEDMSKNCENPSNPPLLKEPKIMKDQQTQSTTSWDSNYDSYDSELEEILHYSKLADAMNEANPDKESNSTNDAPSQIVRSGTLPWTSSSTRLYKRIKKQYLFGRRNPKKLTSTTVFGLFPSQSVRHEILLPDNPPHPTIDKIRAQHINEKKCKARQQAMITQQATLQKLKDAERVRGWRQAYTEQQKAKLLEYLSKTQRDIREVWIIAT</sequence>
<dbReference type="InterPro" id="IPR032675">
    <property type="entry name" value="LRR_dom_sf"/>
</dbReference>